<dbReference type="EMBL" id="JQ805139">
    <property type="protein sequence ID" value="AFK83850.1"/>
    <property type="molecule type" value="Genomic_DNA"/>
</dbReference>
<keyword evidence="4" id="KW-1185">Reference proteome</keyword>
<dbReference type="KEGG" id="vg:80534738"/>
<feature type="region of interest" description="Disordered" evidence="2">
    <location>
        <begin position="24"/>
        <end position="114"/>
    </location>
</feature>
<dbReference type="Proteomes" id="UP000103899">
    <property type="component" value="Segment"/>
</dbReference>
<organism evidence="3 4">
    <name type="scientific">miniopterid betaherpesvirus 1</name>
    <dbReference type="NCBI Taxonomy" id="3070189"/>
    <lineage>
        <taxon>Viruses</taxon>
        <taxon>Duplodnaviria</taxon>
        <taxon>Heunggongvirae</taxon>
        <taxon>Peploviricota</taxon>
        <taxon>Herviviricetes</taxon>
        <taxon>Herpesvirales</taxon>
        <taxon>Orthoherpesviridae</taxon>
        <taxon>Betaherpesvirinae</taxon>
        <taxon>Quwivirus</taxon>
        <taxon>Quwivirus miniopteridbeta1</taxon>
    </lineage>
</organism>
<feature type="compositionally biased region" description="Polar residues" evidence="2">
    <location>
        <begin position="27"/>
        <end position="40"/>
    </location>
</feature>
<evidence type="ECO:0000313" key="3">
    <source>
        <dbReference type="EMBL" id="AFK83850.1"/>
    </source>
</evidence>
<dbReference type="InterPro" id="IPR007578">
    <property type="entry name" value="Herpes_U10"/>
</dbReference>
<dbReference type="RefSeq" id="YP_010797035.1">
    <property type="nucleotide sequence ID" value="NC_076129.1"/>
</dbReference>
<dbReference type="GeneID" id="80534738"/>
<name>I3VQ06_9BETA</name>
<protein>
    <submittedName>
        <fullName evidence="3">B31</fullName>
    </submittedName>
</protein>
<feature type="compositionally biased region" description="Low complexity" evidence="2">
    <location>
        <begin position="41"/>
        <end position="77"/>
    </location>
</feature>
<proteinExistence type="inferred from homology"/>
<evidence type="ECO:0000313" key="4">
    <source>
        <dbReference type="Proteomes" id="UP000103899"/>
    </source>
</evidence>
<evidence type="ECO:0000256" key="1">
    <source>
        <dbReference type="ARBA" id="ARBA00009338"/>
    </source>
</evidence>
<evidence type="ECO:0000256" key="2">
    <source>
        <dbReference type="SAM" id="MobiDB-lite"/>
    </source>
</evidence>
<comment type="similarity">
    <text evidence="1">Belongs to the herpesviridae U10 family.</text>
</comment>
<reference evidence="3 4" key="1">
    <citation type="journal article" date="2012" name="J. Virol.">
        <title>A Novel Bat Herpesvirus Encodes Homologues of Major Histocompatibility Complex Classes I and II, C-Type Lectin, and a Unique Family of Immune-Related Genes.</title>
        <authorList>
            <person name="Zhang H."/>
            <person name="Todd S."/>
            <person name="Tachedjian M."/>
            <person name="Barr J.A."/>
            <person name="Luo M."/>
            <person name="Yu M."/>
            <person name="Marsh G.A."/>
            <person name="Crameri G."/>
            <person name="Wang L.F."/>
        </authorList>
    </citation>
    <scope>NUCLEOTIDE SEQUENCE [LARGE SCALE GENOMIC DNA]</scope>
    <source>
        <strain evidence="3">B7D8</strain>
    </source>
</reference>
<accession>I3VQ06</accession>
<dbReference type="Pfam" id="PF04489">
    <property type="entry name" value="DUF570"/>
    <property type="match status" value="1"/>
</dbReference>
<sequence>MSLLELLQSESQDIDDTLSTLMDTSDFVNTTPNEPQQGNSTPQLTPQTPQTCQQQQNQRFIVLSQQPSQASSPFQSPDRAPPTPLSQYPNHSHPPQRFHAPDSAVSTHATPVAPSNAYPGDMNAIANAPRPCDVWAISAPHEIYRSITAMPDGLIVPVDTSGDKTKSAVGAVHDAVATDWNVDVPGWTDETAWSVEATVWNANMPIPEPEMSECNESYQIDDINLDADENAEETEHQIKKPRVDTSIAPTVATDPVSGSLSNFQETWFNTLKDINEENQGRAVATVKPTSVIRTPYIFEHQLHMMTSFYNELGSTVHRAICHQGCIVLKVPVLDNHFSDGALYSFAWCNVMLPTATDPAAIFLLASTADGDAVCQPAITRGSLQTVMMAYSRDVVRTPSPEIGSLSTSLIMIPFVPSGFISHTVKFLTVNEPNLQRTRVGKNIADAAVIQDNNGFIIITKGLSWELRRMILTDGRKRSQYTSWFLGNWPGSLNEGCTWRSCANTIYVYGNTTFRLNLDYIYILNTNRRTVLGCVSTSMHSRVVNEVSPKKLPTSCALRVEVCTETPGPDVVCFDRNPRIYFRGDPLDHHHTITNGLMWSTFSLMAPYDIHFAGERHVVRLCVRYSNLKKKMFLVTTPDGNNLFHTGMCVWKPNSPLRLTLWCHTKKLTITQGSVIATLYCIDTTDGDVTSYDDQTVFRYVERLGLRYGCVGNLRLMRTNFMYKGPL</sequence>